<dbReference type="InterPro" id="IPR006016">
    <property type="entry name" value="UspA"/>
</dbReference>
<dbReference type="PANTHER" id="PTHR46268:SF6">
    <property type="entry name" value="UNIVERSAL STRESS PROTEIN UP12"/>
    <property type="match status" value="1"/>
</dbReference>
<evidence type="ECO:0000259" key="2">
    <source>
        <dbReference type="Pfam" id="PF00582"/>
    </source>
</evidence>
<reference evidence="3 4" key="1">
    <citation type="submission" date="2019-06" db="EMBL/GenBank/DDBJ databases">
        <title>Genomic Encyclopedia of Archaeal and Bacterial Type Strains, Phase II (KMG-II): from individual species to whole genera.</title>
        <authorList>
            <person name="Goeker M."/>
        </authorList>
    </citation>
    <scope>NUCLEOTIDE SEQUENCE [LARGE SCALE GENOMIC DNA]</scope>
    <source>
        <strain evidence="3 4">DSM 18423</strain>
    </source>
</reference>
<dbReference type="CDD" id="cd00293">
    <property type="entry name" value="USP-like"/>
    <property type="match status" value="1"/>
</dbReference>
<comment type="caution">
    <text evidence="3">The sequence shown here is derived from an EMBL/GenBank/DDBJ whole genome shotgun (WGS) entry which is preliminary data.</text>
</comment>
<organism evidence="3 4">
    <name type="scientific">Roseinatronobacter monicus</name>
    <dbReference type="NCBI Taxonomy" id="393481"/>
    <lineage>
        <taxon>Bacteria</taxon>
        <taxon>Pseudomonadati</taxon>
        <taxon>Pseudomonadota</taxon>
        <taxon>Alphaproteobacteria</taxon>
        <taxon>Rhodobacterales</taxon>
        <taxon>Paracoccaceae</taxon>
        <taxon>Roseinatronobacter</taxon>
    </lineage>
</organism>
<sequence>MSETYLIAFDGSAASERALEFGAERAHASKARLLLAHVLEWSPYSFLSAEEVAERHKRRTEEVGRAETVILEPVRIKLIEQGLRVETVVRYGHVAEVLGDLATEYSATQIIVGRSGEKGLQARLFGSVAGTLAQAALVPCTIVP</sequence>
<keyword evidence="4" id="KW-1185">Reference proteome</keyword>
<dbReference type="EMBL" id="VFPT01000002">
    <property type="protein sequence ID" value="TQM90501.1"/>
    <property type="molecule type" value="Genomic_DNA"/>
</dbReference>
<dbReference type="InterPro" id="IPR014729">
    <property type="entry name" value="Rossmann-like_a/b/a_fold"/>
</dbReference>
<dbReference type="Pfam" id="PF00582">
    <property type="entry name" value="Usp"/>
    <property type="match status" value="1"/>
</dbReference>
<dbReference type="PRINTS" id="PR01438">
    <property type="entry name" value="UNVRSLSTRESS"/>
</dbReference>
<dbReference type="PANTHER" id="PTHR46268">
    <property type="entry name" value="STRESS RESPONSE PROTEIN NHAX"/>
    <property type="match status" value="1"/>
</dbReference>
<dbReference type="OrthoDB" id="5186731at2"/>
<evidence type="ECO:0000256" key="1">
    <source>
        <dbReference type="ARBA" id="ARBA00008791"/>
    </source>
</evidence>
<feature type="domain" description="UspA" evidence="2">
    <location>
        <begin position="3"/>
        <end position="144"/>
    </location>
</feature>
<protein>
    <submittedName>
        <fullName evidence="3">Nucleotide-binding universal stress UspA family protein</fullName>
    </submittedName>
</protein>
<proteinExistence type="inferred from homology"/>
<dbReference type="SUPFAM" id="SSF52402">
    <property type="entry name" value="Adenine nucleotide alpha hydrolases-like"/>
    <property type="match status" value="1"/>
</dbReference>
<evidence type="ECO:0000313" key="3">
    <source>
        <dbReference type="EMBL" id="TQM90501.1"/>
    </source>
</evidence>
<name>A0A543K608_9RHOB</name>
<dbReference type="Proteomes" id="UP000320582">
    <property type="component" value="Unassembled WGS sequence"/>
</dbReference>
<dbReference type="InterPro" id="IPR006015">
    <property type="entry name" value="Universal_stress_UspA"/>
</dbReference>
<dbReference type="AlphaFoldDB" id="A0A543K608"/>
<evidence type="ECO:0000313" key="4">
    <source>
        <dbReference type="Proteomes" id="UP000320582"/>
    </source>
</evidence>
<gene>
    <name evidence="3" type="ORF">BD293_3892</name>
</gene>
<comment type="similarity">
    <text evidence="1">Belongs to the universal stress protein A family.</text>
</comment>
<dbReference type="RefSeq" id="WP_142084988.1">
    <property type="nucleotide sequence ID" value="NZ_VFPT01000002.1"/>
</dbReference>
<accession>A0A543K608</accession>
<dbReference type="Gene3D" id="3.40.50.620">
    <property type="entry name" value="HUPs"/>
    <property type="match status" value="1"/>
</dbReference>